<dbReference type="PANTHER" id="PTHR42834">
    <property type="entry name" value="ENDONUCLEASE/EXONUCLEASE/PHOSPHATASE FAMILY PROTEIN (AFU_ORTHOLOGUE AFUA_3G09210)"/>
    <property type="match status" value="1"/>
</dbReference>
<reference evidence="2" key="1">
    <citation type="submission" date="2021-01" db="EMBL/GenBank/DDBJ databases">
        <title>Whole genome shotgun sequence of Rugosimonospora africana NBRC 104875.</title>
        <authorList>
            <person name="Komaki H."/>
            <person name="Tamura T."/>
        </authorList>
    </citation>
    <scope>NUCLEOTIDE SEQUENCE</scope>
    <source>
        <strain evidence="2">NBRC 104875</strain>
    </source>
</reference>
<dbReference type="RefSeq" id="WP_203924602.1">
    <property type="nucleotide sequence ID" value="NZ_BONZ01000119.1"/>
</dbReference>
<dbReference type="Gene3D" id="3.60.10.10">
    <property type="entry name" value="Endonuclease/exonuclease/phosphatase"/>
    <property type="match status" value="1"/>
</dbReference>
<keyword evidence="3" id="KW-1185">Reference proteome</keyword>
<comment type="caution">
    <text evidence="2">The sequence shown here is derived from an EMBL/GenBank/DDBJ whole genome shotgun (WGS) entry which is preliminary data.</text>
</comment>
<dbReference type="EMBL" id="BONZ01000119">
    <property type="protein sequence ID" value="GIH21208.1"/>
    <property type="molecule type" value="Genomic_DNA"/>
</dbReference>
<dbReference type="AlphaFoldDB" id="A0A8J3VWV9"/>
<dbReference type="Pfam" id="PF03372">
    <property type="entry name" value="Exo_endo_phos"/>
    <property type="match status" value="1"/>
</dbReference>
<proteinExistence type="predicted"/>
<name>A0A8J3VWV9_9ACTN</name>
<dbReference type="SUPFAM" id="SSF56219">
    <property type="entry name" value="DNase I-like"/>
    <property type="match status" value="1"/>
</dbReference>
<evidence type="ECO:0000313" key="3">
    <source>
        <dbReference type="Proteomes" id="UP000642748"/>
    </source>
</evidence>
<dbReference type="GO" id="GO:0003824">
    <property type="term" value="F:catalytic activity"/>
    <property type="evidence" value="ECO:0007669"/>
    <property type="project" value="InterPro"/>
</dbReference>
<dbReference type="PANTHER" id="PTHR42834:SF1">
    <property type="entry name" value="ENDONUCLEASE_EXONUCLEASE_PHOSPHATASE FAMILY PROTEIN (AFU_ORTHOLOGUE AFUA_3G09210)"/>
    <property type="match status" value="1"/>
</dbReference>
<feature type="domain" description="Endonuclease/exonuclease/phosphatase" evidence="1">
    <location>
        <begin position="18"/>
        <end position="294"/>
    </location>
</feature>
<evidence type="ECO:0000259" key="1">
    <source>
        <dbReference type="Pfam" id="PF03372"/>
    </source>
</evidence>
<dbReference type="Proteomes" id="UP000642748">
    <property type="component" value="Unassembled WGS sequence"/>
</dbReference>
<sequence>MPARPNTTPAATGPLTVMTWNVENFFPAGTESGPPDEETYDAKVAYLANMIRGLAPDIVALQEVGGQQPADDLAAAVGAGWKAALSTHPDGRGIRVGVLSPHPVTVEKQLATLPKAGLPQVPDVDGTTLKELGRGALQVHVDVAGGIRLMTAHLKSKLLTYPNGRRFPISEDERARGAGYALLRRTAEAVAVRVQLNKAMTAAAKDGEPGIPTILCGDLNDGPDAVTTTLLGGPDDGSVTRPDKGDPVRLYNLASLLPAGRAYSRIYEGKGELIDHIFVSRDLRLRLASVDSLVDDIGSITASTETRRPATVPDHAPVIARFTAV</sequence>
<protein>
    <submittedName>
        <fullName evidence="2">Nuclease</fullName>
    </submittedName>
</protein>
<organism evidence="2 3">
    <name type="scientific">Rugosimonospora africana</name>
    <dbReference type="NCBI Taxonomy" id="556532"/>
    <lineage>
        <taxon>Bacteria</taxon>
        <taxon>Bacillati</taxon>
        <taxon>Actinomycetota</taxon>
        <taxon>Actinomycetes</taxon>
        <taxon>Micromonosporales</taxon>
        <taxon>Micromonosporaceae</taxon>
        <taxon>Rugosimonospora</taxon>
    </lineage>
</organism>
<gene>
    <name evidence="2" type="ORF">Raf01_93800</name>
</gene>
<accession>A0A8J3VWV9</accession>
<dbReference type="InterPro" id="IPR036691">
    <property type="entry name" value="Endo/exonu/phosph_ase_sf"/>
</dbReference>
<dbReference type="InterPro" id="IPR005135">
    <property type="entry name" value="Endo/exonuclease/phosphatase"/>
</dbReference>
<evidence type="ECO:0000313" key="2">
    <source>
        <dbReference type="EMBL" id="GIH21208.1"/>
    </source>
</evidence>